<dbReference type="Proteomes" id="UP001461163">
    <property type="component" value="Unassembled WGS sequence"/>
</dbReference>
<proteinExistence type="predicted"/>
<dbReference type="Gene3D" id="6.10.280.50">
    <property type="match status" value="1"/>
</dbReference>
<protein>
    <submittedName>
        <fullName evidence="1">YdcH family protein</fullName>
    </submittedName>
</protein>
<keyword evidence="2" id="KW-1185">Reference proteome</keyword>
<dbReference type="EMBL" id="JBBMQS010000001">
    <property type="protein sequence ID" value="MEM5496330.1"/>
    <property type="molecule type" value="Genomic_DNA"/>
</dbReference>
<evidence type="ECO:0000313" key="1">
    <source>
        <dbReference type="EMBL" id="MEM5496330.1"/>
    </source>
</evidence>
<dbReference type="InterPro" id="IPR038444">
    <property type="entry name" value="DUF465_sf"/>
</dbReference>
<gene>
    <name evidence="1" type="ORF">WNY77_02860</name>
</gene>
<sequence length="81" mass="9594">MLGENHSLNSDFPEYREVISTLNKNDAKFAEKAKQYDELDKEIRVLELKDAPIDDEAMHQMKHDRAMLKDLLYQRLLEESK</sequence>
<organism evidence="1 2">
    <name type="scientific">Paraglaciecola mesophila</name>
    <dbReference type="NCBI Taxonomy" id="197222"/>
    <lineage>
        <taxon>Bacteria</taxon>
        <taxon>Pseudomonadati</taxon>
        <taxon>Pseudomonadota</taxon>
        <taxon>Gammaproteobacteria</taxon>
        <taxon>Alteromonadales</taxon>
        <taxon>Alteromonadaceae</taxon>
        <taxon>Paraglaciecola</taxon>
    </lineage>
</organism>
<name>A0ABU9SR25_9ALTE</name>
<dbReference type="RefSeq" id="WP_006992273.1">
    <property type="nucleotide sequence ID" value="NZ_JBBMQS010000001.1"/>
</dbReference>
<evidence type="ECO:0000313" key="2">
    <source>
        <dbReference type="Proteomes" id="UP001461163"/>
    </source>
</evidence>
<accession>A0ABU9SR25</accession>
<comment type="caution">
    <text evidence="1">The sequence shown here is derived from an EMBL/GenBank/DDBJ whole genome shotgun (WGS) entry which is preliminary data.</text>
</comment>
<reference evidence="1 2" key="1">
    <citation type="submission" date="2024-03" db="EMBL/GenBank/DDBJ databases">
        <title>Community enrichment and isolation of bacterial strains for fucoidan degradation.</title>
        <authorList>
            <person name="Sichert A."/>
        </authorList>
    </citation>
    <scope>NUCLEOTIDE SEQUENCE [LARGE SCALE GENOMIC DNA]</scope>
    <source>
        <strain evidence="1 2">AS12</strain>
    </source>
</reference>
<dbReference type="InterPro" id="IPR007420">
    <property type="entry name" value="DUF465"/>
</dbReference>
<dbReference type="Pfam" id="PF04325">
    <property type="entry name" value="DUF465"/>
    <property type="match status" value="1"/>
</dbReference>